<keyword evidence="7" id="KW-0408">Iron</keyword>
<keyword evidence="8" id="KW-0411">Iron-sulfur</keyword>
<organism evidence="14 15">
    <name type="scientific">Saccharothrix mutabilis subsp. mutabilis</name>
    <dbReference type="NCBI Taxonomy" id="66855"/>
    <lineage>
        <taxon>Bacteria</taxon>
        <taxon>Bacillati</taxon>
        <taxon>Actinomycetota</taxon>
        <taxon>Actinomycetes</taxon>
        <taxon>Pseudonocardiales</taxon>
        <taxon>Pseudonocardiaceae</taxon>
        <taxon>Saccharothrix</taxon>
    </lineage>
</organism>
<dbReference type="InterPro" id="IPR017900">
    <property type="entry name" value="4Fe4S_Fe_S_CS"/>
</dbReference>
<evidence type="ECO:0000256" key="8">
    <source>
        <dbReference type="ARBA" id="ARBA00023014"/>
    </source>
</evidence>
<dbReference type="Proteomes" id="UP001500416">
    <property type="component" value="Unassembled WGS sequence"/>
</dbReference>
<keyword evidence="1" id="KW-1003">Cell membrane</keyword>
<reference evidence="14 15" key="1">
    <citation type="journal article" date="2019" name="Int. J. Syst. Evol. Microbiol.">
        <title>The Global Catalogue of Microorganisms (GCM) 10K type strain sequencing project: providing services to taxonomists for standard genome sequencing and annotation.</title>
        <authorList>
            <consortium name="The Broad Institute Genomics Platform"/>
            <consortium name="The Broad Institute Genome Sequencing Center for Infectious Disease"/>
            <person name="Wu L."/>
            <person name="Ma J."/>
        </authorList>
    </citation>
    <scope>NUCLEOTIDE SEQUENCE [LARGE SCALE GENOMIC DNA]</scope>
    <source>
        <strain evidence="14 15">JCM 3380</strain>
    </source>
</reference>
<keyword evidence="2" id="KW-0004">4Fe-4S</keyword>
<dbReference type="PANTHER" id="PTHR10849:SF24">
    <property type="entry name" value="NADH-QUINONE OXIDOREDUCTASE SUBUNIT I 2"/>
    <property type="match status" value="1"/>
</dbReference>
<evidence type="ECO:0000256" key="1">
    <source>
        <dbReference type="ARBA" id="ARBA00022475"/>
    </source>
</evidence>
<evidence type="ECO:0000256" key="10">
    <source>
        <dbReference type="ARBA" id="ARBA00023075"/>
    </source>
</evidence>
<dbReference type="InterPro" id="IPR010226">
    <property type="entry name" value="NADH_quinone_OxRdtase_chainI"/>
</dbReference>
<dbReference type="Gene3D" id="3.30.70.3270">
    <property type="match status" value="1"/>
</dbReference>
<evidence type="ECO:0000256" key="4">
    <source>
        <dbReference type="ARBA" id="ARBA00022723"/>
    </source>
</evidence>
<evidence type="ECO:0000256" key="6">
    <source>
        <dbReference type="ARBA" id="ARBA00022967"/>
    </source>
</evidence>
<feature type="compositionally biased region" description="Low complexity" evidence="12">
    <location>
        <begin position="14"/>
        <end position="48"/>
    </location>
</feature>
<evidence type="ECO:0000256" key="9">
    <source>
        <dbReference type="ARBA" id="ARBA00023027"/>
    </source>
</evidence>
<keyword evidence="4" id="KW-0479">Metal-binding</keyword>
<evidence type="ECO:0000256" key="11">
    <source>
        <dbReference type="ARBA" id="ARBA00023136"/>
    </source>
</evidence>
<dbReference type="EMBL" id="BAAABU010000008">
    <property type="protein sequence ID" value="GAA0236527.1"/>
    <property type="molecule type" value="Genomic_DNA"/>
</dbReference>
<evidence type="ECO:0000259" key="13">
    <source>
        <dbReference type="PROSITE" id="PS51379"/>
    </source>
</evidence>
<evidence type="ECO:0000313" key="15">
    <source>
        <dbReference type="Proteomes" id="UP001500416"/>
    </source>
</evidence>
<accession>A0ABN0U2L2</accession>
<keyword evidence="5" id="KW-0677">Repeat</keyword>
<evidence type="ECO:0000256" key="12">
    <source>
        <dbReference type="SAM" id="MobiDB-lite"/>
    </source>
</evidence>
<dbReference type="RefSeq" id="WP_343935306.1">
    <property type="nucleotide sequence ID" value="NZ_BAAABU010000008.1"/>
</dbReference>
<feature type="domain" description="4Fe-4S ferredoxin-type" evidence="13">
    <location>
        <begin position="143"/>
        <end position="172"/>
    </location>
</feature>
<evidence type="ECO:0000313" key="14">
    <source>
        <dbReference type="EMBL" id="GAA0236527.1"/>
    </source>
</evidence>
<keyword evidence="15" id="KW-1185">Reference proteome</keyword>
<evidence type="ECO:0000256" key="3">
    <source>
        <dbReference type="ARBA" id="ARBA00022719"/>
    </source>
</evidence>
<dbReference type="SUPFAM" id="SSF54862">
    <property type="entry name" value="4Fe-4S ferredoxins"/>
    <property type="match status" value="1"/>
</dbReference>
<feature type="region of interest" description="Disordered" evidence="12">
    <location>
        <begin position="207"/>
        <end position="243"/>
    </location>
</feature>
<feature type="region of interest" description="Disordered" evidence="12">
    <location>
        <begin position="1"/>
        <end position="48"/>
    </location>
</feature>
<dbReference type="PROSITE" id="PS51379">
    <property type="entry name" value="4FE4S_FER_2"/>
    <property type="match status" value="2"/>
</dbReference>
<protein>
    <recommendedName>
        <fullName evidence="13">4Fe-4S ferredoxin-type domain-containing protein</fullName>
    </recommendedName>
</protein>
<keyword evidence="6" id="KW-1278">Translocase</keyword>
<keyword evidence="11" id="KW-0472">Membrane</keyword>
<dbReference type="InterPro" id="IPR017896">
    <property type="entry name" value="4Fe4S_Fe-S-bd"/>
</dbReference>
<dbReference type="Pfam" id="PF00037">
    <property type="entry name" value="Fer4"/>
    <property type="match status" value="1"/>
</dbReference>
<dbReference type="PANTHER" id="PTHR10849">
    <property type="entry name" value="NADH DEHYDROGENASE UBIQUINONE IRON-SULFUR PROTEIN 8, MITOCHONDRIAL"/>
    <property type="match status" value="1"/>
</dbReference>
<evidence type="ECO:0000256" key="2">
    <source>
        <dbReference type="ARBA" id="ARBA00022485"/>
    </source>
</evidence>
<feature type="domain" description="4Fe-4S ferredoxin-type" evidence="13">
    <location>
        <begin position="95"/>
        <end position="124"/>
    </location>
</feature>
<evidence type="ECO:0000256" key="5">
    <source>
        <dbReference type="ARBA" id="ARBA00022737"/>
    </source>
</evidence>
<comment type="caution">
    <text evidence="14">The sequence shown here is derived from an EMBL/GenBank/DDBJ whole genome shotgun (WGS) entry which is preliminary data.</text>
</comment>
<dbReference type="PROSITE" id="PS00198">
    <property type="entry name" value="4FE4S_FER_1"/>
    <property type="match status" value="1"/>
</dbReference>
<name>A0ABN0U2L2_9PSEU</name>
<keyword evidence="9" id="KW-0520">NAD</keyword>
<proteinExistence type="predicted"/>
<gene>
    <name evidence="14" type="ORF">GCM10010492_39410</name>
</gene>
<keyword evidence="3" id="KW-0874">Quinone</keyword>
<evidence type="ECO:0000256" key="7">
    <source>
        <dbReference type="ARBA" id="ARBA00023004"/>
    </source>
</evidence>
<keyword evidence="10" id="KW-0830">Ubiquinone</keyword>
<sequence length="243" mass="24760">MPDPTHPTDPTDPTDPTAAPAKPAEAAAPAAAAAVPAAEAAVPAATSAEPAAVPAEPAAVPAEPAAVPAEPAAVPAAPAPPPTLAASALPPRTRGVIALLEANCTVCMICARECPDWCIHIDSHTEVEHQPGSARPRARNVLDRFAIDYGQCLYCGICVEACPFDALHWAPDFSYPGTGTLDGHGAVAELVHERDVLNMWVEHVPPPPVLDTQAEPAPETGATRPGRGGSGTPGRPGALRGRT</sequence>